<keyword evidence="1" id="KW-0175">Coiled coil</keyword>
<proteinExistence type="predicted"/>
<evidence type="ECO:0000256" key="2">
    <source>
        <dbReference type="SAM" id="MobiDB-lite"/>
    </source>
</evidence>
<sequence>MALEWDSMNAEQLRRELLEMRRELLTEKHRRTIAEEQYSRLKESVAQSVKQVEAEEELISNTLMKRLAQLKMEKEKLALQIEEEEEFLTNNLQMKLEKLKHEKVDLENQMEQEQEFIVNKLQRQLDELRAEKLMLERRVEQLSTSSTPLLAASAVSQPHSPSFSSMRLNGSSNGISVAAHATPSRTNTQAGETDRDTLPKRSLSMTGGNETASSS</sequence>
<comment type="caution">
    <text evidence="3">The sequence shown here is derived from an EMBL/GenBank/DDBJ whole genome shotgun (WGS) entry which is preliminary data.</text>
</comment>
<protein>
    <submittedName>
        <fullName evidence="3">PH domain-containing rcdII</fullName>
    </submittedName>
</protein>
<gene>
    <name evidence="3" type="ORF">FVE85_8791</name>
</gene>
<dbReference type="InterPro" id="IPR019152">
    <property type="entry name" value="DUF2046"/>
</dbReference>
<feature type="coiled-coil region" evidence="1">
    <location>
        <begin position="60"/>
        <end position="145"/>
    </location>
</feature>
<dbReference type="Proteomes" id="UP000324585">
    <property type="component" value="Unassembled WGS sequence"/>
</dbReference>
<reference evidence="4" key="1">
    <citation type="journal article" date="2019" name="Nat. Commun.">
        <title>Expansion of phycobilisome linker gene families in mesophilic red algae.</title>
        <authorList>
            <person name="Lee J."/>
            <person name="Kim D."/>
            <person name="Bhattacharya D."/>
            <person name="Yoon H.S."/>
        </authorList>
    </citation>
    <scope>NUCLEOTIDE SEQUENCE [LARGE SCALE GENOMIC DNA]</scope>
    <source>
        <strain evidence="4">CCMP 1328</strain>
    </source>
</reference>
<feature type="compositionally biased region" description="Polar residues" evidence="2">
    <location>
        <begin position="157"/>
        <end position="175"/>
    </location>
</feature>
<accession>A0A5J4YPU1</accession>
<organism evidence="3 4">
    <name type="scientific">Porphyridium purpureum</name>
    <name type="common">Red alga</name>
    <name type="synonym">Porphyridium cruentum</name>
    <dbReference type="NCBI Taxonomy" id="35688"/>
    <lineage>
        <taxon>Eukaryota</taxon>
        <taxon>Rhodophyta</taxon>
        <taxon>Bangiophyceae</taxon>
        <taxon>Porphyridiales</taxon>
        <taxon>Porphyridiaceae</taxon>
        <taxon>Porphyridium</taxon>
    </lineage>
</organism>
<feature type="compositionally biased region" description="Polar residues" evidence="2">
    <location>
        <begin position="203"/>
        <end position="215"/>
    </location>
</feature>
<dbReference type="EMBL" id="VRMN01000007">
    <property type="protein sequence ID" value="KAA8493346.1"/>
    <property type="molecule type" value="Genomic_DNA"/>
</dbReference>
<name>A0A5J4YPU1_PORPP</name>
<feature type="region of interest" description="Disordered" evidence="2">
    <location>
        <begin position="156"/>
        <end position="215"/>
    </location>
</feature>
<dbReference type="OrthoDB" id="78858at2759"/>
<evidence type="ECO:0000256" key="1">
    <source>
        <dbReference type="SAM" id="Coils"/>
    </source>
</evidence>
<dbReference type="OMA" id="EWDSMNA"/>
<evidence type="ECO:0000313" key="4">
    <source>
        <dbReference type="Proteomes" id="UP000324585"/>
    </source>
</evidence>
<keyword evidence="4" id="KW-1185">Reference proteome</keyword>
<dbReference type="PANTHER" id="PTHR15276:SF0">
    <property type="entry name" value="COILED-COIL DOMAIN-CONTAINING PROTEIN 6"/>
    <property type="match status" value="1"/>
</dbReference>
<dbReference type="AlphaFoldDB" id="A0A5J4YPU1"/>
<dbReference type="PANTHER" id="PTHR15276">
    <property type="entry name" value="H4 D10S170 PROTEIN-RELATED"/>
    <property type="match status" value="1"/>
</dbReference>
<evidence type="ECO:0000313" key="3">
    <source>
        <dbReference type="EMBL" id="KAA8493346.1"/>
    </source>
</evidence>
<dbReference type="Pfam" id="PF09755">
    <property type="entry name" value="DUF2046"/>
    <property type="match status" value="1"/>
</dbReference>